<proteinExistence type="predicted"/>
<evidence type="ECO:0000313" key="2">
    <source>
        <dbReference type="Proteomes" id="UP001221757"/>
    </source>
</evidence>
<organism evidence="1 2">
    <name type="scientific">Mycena rosella</name>
    <name type="common">Pink bonnet</name>
    <name type="synonym">Agaricus rosellus</name>
    <dbReference type="NCBI Taxonomy" id="1033263"/>
    <lineage>
        <taxon>Eukaryota</taxon>
        <taxon>Fungi</taxon>
        <taxon>Dikarya</taxon>
        <taxon>Basidiomycota</taxon>
        <taxon>Agaricomycotina</taxon>
        <taxon>Agaricomycetes</taxon>
        <taxon>Agaricomycetidae</taxon>
        <taxon>Agaricales</taxon>
        <taxon>Marasmiineae</taxon>
        <taxon>Mycenaceae</taxon>
        <taxon>Mycena</taxon>
    </lineage>
</organism>
<protein>
    <submittedName>
        <fullName evidence="1">Uncharacterized protein</fullName>
    </submittedName>
</protein>
<dbReference type="Pfam" id="PF18758">
    <property type="entry name" value="KDZ"/>
    <property type="match status" value="1"/>
</dbReference>
<sequence>MSRTLGMYDEAGFFPALCCHGFALIVVDMVKSRELAKYGFAVVNHLLHVLGKLGLRYNIGCKYGKMSFVGVFHGSTHVHHGSTHVHHCLVSNLTMHVPSIGMETLEDCKSYFLKLNVLMPGTHHASRFHRQQAITTYLKHTDTFDTVPTCSKGDAGIETEWRHAMELVDKTIDAMHNLERRLDTECWEPGTDKWEAAVTMGLIVMRIFELSKVNLAGTGYKIWKHMAKALQARSKAIKTAINCYNLATDSMIPHKVNLSWEEVVEYVFLSDFNLLHERGEDIRDEPWAHSAGHVAMDQDYKLLHTDKEIVQLNVEIQCLITYMADVVMRTAVLRSENRGDATRGHMQSIYSPHTDEEGLLVHHEKRLHTEGEDVLAYQHMEWLVKLSKEMGFSSCISSSVSVCREHHACIAPDMARCSVVPDDDVPMRDSARELTLVPEESDDENNEDTEDLVDAFTHVVQITIDGGVATEGSNV</sequence>
<dbReference type="InterPro" id="IPR040521">
    <property type="entry name" value="KDZ"/>
</dbReference>
<dbReference type="Proteomes" id="UP001221757">
    <property type="component" value="Unassembled WGS sequence"/>
</dbReference>
<comment type="caution">
    <text evidence="1">The sequence shown here is derived from an EMBL/GenBank/DDBJ whole genome shotgun (WGS) entry which is preliminary data.</text>
</comment>
<reference evidence="1" key="1">
    <citation type="submission" date="2023-03" db="EMBL/GenBank/DDBJ databases">
        <title>Massive genome expansion in bonnet fungi (Mycena s.s.) driven by repeated elements and novel gene families across ecological guilds.</title>
        <authorList>
            <consortium name="Lawrence Berkeley National Laboratory"/>
            <person name="Harder C.B."/>
            <person name="Miyauchi S."/>
            <person name="Viragh M."/>
            <person name="Kuo A."/>
            <person name="Thoen E."/>
            <person name="Andreopoulos B."/>
            <person name="Lu D."/>
            <person name="Skrede I."/>
            <person name="Drula E."/>
            <person name="Henrissat B."/>
            <person name="Morin E."/>
            <person name="Kohler A."/>
            <person name="Barry K."/>
            <person name="LaButti K."/>
            <person name="Morin E."/>
            <person name="Salamov A."/>
            <person name="Lipzen A."/>
            <person name="Mereny Z."/>
            <person name="Hegedus B."/>
            <person name="Baldrian P."/>
            <person name="Stursova M."/>
            <person name="Weitz H."/>
            <person name="Taylor A."/>
            <person name="Grigoriev I.V."/>
            <person name="Nagy L.G."/>
            <person name="Martin F."/>
            <person name="Kauserud H."/>
        </authorList>
    </citation>
    <scope>NUCLEOTIDE SEQUENCE</scope>
    <source>
        <strain evidence="1">CBHHK067</strain>
    </source>
</reference>
<keyword evidence="2" id="KW-1185">Reference proteome</keyword>
<dbReference type="AlphaFoldDB" id="A0AAD7CZE5"/>
<name>A0AAD7CZE5_MYCRO</name>
<evidence type="ECO:0000313" key="1">
    <source>
        <dbReference type="EMBL" id="KAJ7671094.1"/>
    </source>
</evidence>
<accession>A0AAD7CZE5</accession>
<gene>
    <name evidence="1" type="ORF">B0H17DRAFT_1209145</name>
</gene>
<dbReference type="EMBL" id="JARKIE010000176">
    <property type="protein sequence ID" value="KAJ7671094.1"/>
    <property type="molecule type" value="Genomic_DNA"/>
</dbReference>